<evidence type="ECO:0000256" key="4">
    <source>
        <dbReference type="ARBA" id="ARBA00022840"/>
    </source>
</evidence>
<evidence type="ECO:0000259" key="8">
    <source>
        <dbReference type="PROSITE" id="PS50011"/>
    </source>
</evidence>
<organism evidence="9 10">
    <name type="scientific">Rhizophagus clarus</name>
    <dbReference type="NCBI Taxonomy" id="94130"/>
    <lineage>
        <taxon>Eukaryota</taxon>
        <taxon>Fungi</taxon>
        <taxon>Fungi incertae sedis</taxon>
        <taxon>Mucoromycota</taxon>
        <taxon>Glomeromycotina</taxon>
        <taxon>Glomeromycetes</taxon>
        <taxon>Glomerales</taxon>
        <taxon>Glomeraceae</taxon>
        <taxon>Rhizophagus</taxon>
    </lineage>
</organism>
<comment type="caution">
    <text evidence="9">The sequence shown here is derived from an EMBL/GenBank/DDBJ whole genome shotgun (WGS) entry which is preliminary data.</text>
</comment>
<evidence type="ECO:0000256" key="5">
    <source>
        <dbReference type="ARBA" id="ARBA00037982"/>
    </source>
</evidence>
<evidence type="ECO:0000256" key="7">
    <source>
        <dbReference type="RuleBase" id="RU000304"/>
    </source>
</evidence>
<dbReference type="Gene3D" id="1.10.510.10">
    <property type="entry name" value="Transferase(Phosphotransferase) domain 1"/>
    <property type="match status" value="1"/>
</dbReference>
<dbReference type="InterPro" id="IPR000719">
    <property type="entry name" value="Prot_kinase_dom"/>
</dbReference>
<protein>
    <submittedName>
        <fullName evidence="9">Membrane-associated tyrosine-and threonine-specific cdc2-inhibitory kinase</fullName>
    </submittedName>
</protein>
<dbReference type="InterPro" id="IPR011009">
    <property type="entry name" value="Kinase-like_dom_sf"/>
</dbReference>
<dbReference type="Proteomes" id="UP000615446">
    <property type="component" value="Unassembled WGS sequence"/>
</dbReference>
<feature type="binding site" evidence="6">
    <location>
        <position position="213"/>
    </location>
    <ligand>
        <name>ATP</name>
        <dbReference type="ChEBI" id="CHEBI:30616"/>
    </ligand>
</feature>
<evidence type="ECO:0000256" key="2">
    <source>
        <dbReference type="ARBA" id="ARBA00022741"/>
    </source>
</evidence>
<dbReference type="GO" id="GO:0005737">
    <property type="term" value="C:cytoplasm"/>
    <property type="evidence" value="ECO:0007669"/>
    <property type="project" value="TreeGrafter"/>
</dbReference>
<keyword evidence="3 9" id="KW-0418">Kinase</keyword>
<dbReference type="InterPro" id="IPR050339">
    <property type="entry name" value="CC_SR_Kinase"/>
</dbReference>
<comment type="similarity">
    <text evidence="5">Belongs to the protein kinase superfamily. Ser/Thr protein kinase family. GCN2 subfamily.</text>
</comment>
<keyword evidence="1" id="KW-0808">Transferase</keyword>
<feature type="domain" description="Protein kinase" evidence="8">
    <location>
        <begin position="177"/>
        <end position="442"/>
    </location>
</feature>
<dbReference type="SUPFAM" id="SSF56112">
    <property type="entry name" value="Protein kinase-like (PK-like)"/>
    <property type="match status" value="1"/>
</dbReference>
<dbReference type="PROSITE" id="PS00108">
    <property type="entry name" value="PROTEIN_KINASE_ST"/>
    <property type="match status" value="1"/>
</dbReference>
<evidence type="ECO:0000256" key="3">
    <source>
        <dbReference type="ARBA" id="ARBA00022777"/>
    </source>
</evidence>
<dbReference type="InterPro" id="IPR017441">
    <property type="entry name" value="Protein_kinase_ATP_BS"/>
</dbReference>
<keyword evidence="4 6" id="KW-0067">ATP-binding</keyword>
<name>A0A8H3LLF4_9GLOM</name>
<dbReference type="OrthoDB" id="5337378at2759"/>
<keyword evidence="2 6" id="KW-0547">Nucleotide-binding</keyword>
<dbReference type="GO" id="GO:0004674">
    <property type="term" value="F:protein serine/threonine kinase activity"/>
    <property type="evidence" value="ECO:0007669"/>
    <property type="project" value="UniProtKB-KW"/>
</dbReference>
<dbReference type="PROSITE" id="PS00107">
    <property type="entry name" value="PROTEIN_KINASE_ATP"/>
    <property type="match status" value="1"/>
</dbReference>
<evidence type="ECO:0000313" key="10">
    <source>
        <dbReference type="Proteomes" id="UP000615446"/>
    </source>
</evidence>
<dbReference type="GO" id="GO:0005634">
    <property type="term" value="C:nucleus"/>
    <property type="evidence" value="ECO:0007669"/>
    <property type="project" value="TreeGrafter"/>
</dbReference>
<accession>A0A8H3LLF4</accession>
<dbReference type="PANTHER" id="PTHR11042">
    <property type="entry name" value="EUKARYOTIC TRANSLATION INITIATION FACTOR 2-ALPHA KINASE EIF2-ALPHA KINASE -RELATED"/>
    <property type="match status" value="1"/>
</dbReference>
<dbReference type="AlphaFoldDB" id="A0A8H3LLF4"/>
<evidence type="ECO:0000256" key="1">
    <source>
        <dbReference type="ARBA" id="ARBA00022679"/>
    </source>
</evidence>
<dbReference type="PROSITE" id="PS50011">
    <property type="entry name" value="PROTEIN_KINASE_DOM"/>
    <property type="match status" value="1"/>
</dbReference>
<dbReference type="Pfam" id="PF00069">
    <property type="entry name" value="Pkinase"/>
    <property type="match status" value="1"/>
</dbReference>
<sequence length="442" mass="51853">METPNNQRNKLFFQSQRETEVSTKRKFNLFEFTEALEESPKSTPKKCRTHFPLSEKILCKRHSDGALRDLSGCKRWRQQNLDKDMRKDMLDKLIFSSSAIVKAMKMDEIDEFFTSATISFKPIEKRYDDAAAGFINKFTTSFAHILSKEYFDRTTFEDRRIFVPKQYSNEIYFDEEFVNKEKLGEGEFSEVYKCAIKKTGHKCVVKKSKVPFKSPLNRQERLEEVEIHYKVGKHQNIVELIGAWEQRGYLYLQTELCEKGSLATLIKDRKRSNRIFSEEEIWQIINSIKLAFTHLHGKSIIHLDVKPENILIKKMNCQNIYKLVDFGCATSIPPRKGFDKDGDRRYLSNDALNGTYSPGADWFSLGITILELTTLRRMEDNGEIYQRLRMEEILSGDINSHNCMNYYFSAHIIVLRYFNTTQGVNKIQRNWQILISLQIHSK</sequence>
<reference evidence="9" key="1">
    <citation type="submission" date="2019-10" db="EMBL/GenBank/DDBJ databases">
        <title>Conservation and host-specific expression of non-tandemly repeated heterogenous ribosome RNA gene in arbuscular mycorrhizal fungi.</title>
        <authorList>
            <person name="Maeda T."/>
            <person name="Kobayashi Y."/>
            <person name="Nakagawa T."/>
            <person name="Ezawa T."/>
            <person name="Yamaguchi K."/>
            <person name="Bino T."/>
            <person name="Nishimoto Y."/>
            <person name="Shigenobu S."/>
            <person name="Kawaguchi M."/>
        </authorList>
    </citation>
    <scope>NUCLEOTIDE SEQUENCE</scope>
    <source>
        <strain evidence="9">HR1</strain>
    </source>
</reference>
<keyword evidence="7" id="KW-0723">Serine/threonine-protein kinase</keyword>
<dbReference type="Gene3D" id="3.30.200.20">
    <property type="entry name" value="Phosphorylase Kinase, domain 1"/>
    <property type="match status" value="1"/>
</dbReference>
<dbReference type="PANTHER" id="PTHR11042:SF190">
    <property type="entry name" value="MITOSIS INHIBITOR PROTEIN KINASE MIK1"/>
    <property type="match status" value="1"/>
</dbReference>
<dbReference type="EMBL" id="BLAL01000178">
    <property type="protein sequence ID" value="GES88330.1"/>
    <property type="molecule type" value="Genomic_DNA"/>
</dbReference>
<evidence type="ECO:0000313" key="9">
    <source>
        <dbReference type="EMBL" id="GES88330.1"/>
    </source>
</evidence>
<dbReference type="SMART" id="SM00220">
    <property type="entry name" value="S_TKc"/>
    <property type="match status" value="1"/>
</dbReference>
<dbReference type="InterPro" id="IPR008271">
    <property type="entry name" value="Ser/Thr_kinase_AS"/>
</dbReference>
<gene>
    <name evidence="9" type="ORF">RCL2_001528700</name>
</gene>
<evidence type="ECO:0000256" key="6">
    <source>
        <dbReference type="PROSITE-ProRule" id="PRU10141"/>
    </source>
</evidence>
<dbReference type="GO" id="GO:0005524">
    <property type="term" value="F:ATP binding"/>
    <property type="evidence" value="ECO:0007669"/>
    <property type="project" value="UniProtKB-UniRule"/>
</dbReference>
<proteinExistence type="inferred from homology"/>